<dbReference type="GeneID" id="18167734"/>
<protein>
    <submittedName>
        <fullName evidence="1">Uncharacterized protein</fullName>
    </submittedName>
</protein>
<dbReference type="Proteomes" id="UP000001610">
    <property type="component" value="Unassembled WGS sequence"/>
</dbReference>
<accession>G3JH02</accession>
<dbReference type="InParanoid" id="G3JH02"/>
<dbReference type="VEuPathDB" id="FungiDB:CCM_05716"/>
<name>G3JH02_CORMM</name>
<dbReference type="RefSeq" id="XP_006670923.1">
    <property type="nucleotide sequence ID" value="XM_006670860.1"/>
</dbReference>
<organism evidence="1 2">
    <name type="scientific">Cordyceps militaris (strain CM01)</name>
    <name type="common">Caterpillar fungus</name>
    <dbReference type="NCBI Taxonomy" id="983644"/>
    <lineage>
        <taxon>Eukaryota</taxon>
        <taxon>Fungi</taxon>
        <taxon>Dikarya</taxon>
        <taxon>Ascomycota</taxon>
        <taxon>Pezizomycotina</taxon>
        <taxon>Sordariomycetes</taxon>
        <taxon>Hypocreomycetidae</taxon>
        <taxon>Hypocreales</taxon>
        <taxon>Cordycipitaceae</taxon>
        <taxon>Cordyceps</taxon>
    </lineage>
</organism>
<proteinExistence type="predicted"/>
<dbReference type="HOGENOM" id="CLU_2305955_0_0_1"/>
<evidence type="ECO:0000313" key="1">
    <source>
        <dbReference type="EMBL" id="EGX91558.1"/>
    </source>
</evidence>
<keyword evidence="2" id="KW-1185">Reference proteome</keyword>
<evidence type="ECO:0000313" key="2">
    <source>
        <dbReference type="Proteomes" id="UP000001610"/>
    </source>
</evidence>
<dbReference type="EMBL" id="JH126402">
    <property type="protein sequence ID" value="EGX91558.1"/>
    <property type="molecule type" value="Genomic_DNA"/>
</dbReference>
<dbReference type="AlphaFoldDB" id="G3JH02"/>
<reference evidence="1 2" key="1">
    <citation type="journal article" date="2011" name="Genome Biol.">
        <title>Genome sequence of the insect pathogenic fungus Cordyceps militaris, a valued traditional Chinese medicine.</title>
        <authorList>
            <person name="Zheng P."/>
            <person name="Xia Y."/>
            <person name="Xiao G."/>
            <person name="Xiong C."/>
            <person name="Hu X."/>
            <person name="Zhang S."/>
            <person name="Zheng H."/>
            <person name="Huang Y."/>
            <person name="Zhou Y."/>
            <person name="Wang S."/>
            <person name="Zhao G.P."/>
            <person name="Liu X."/>
            <person name="St Leger R.J."/>
            <person name="Wang C."/>
        </authorList>
    </citation>
    <scope>NUCLEOTIDE SEQUENCE [LARGE SCALE GENOMIC DNA]</scope>
    <source>
        <strain evidence="1 2">CM01</strain>
    </source>
</reference>
<sequence>MSWWAMSGMTEQRTFDRYLVASNNLWGSSTVGVAPDVAVPVAQQCPSTIDKITFPVLDNHSIGTPLPTARFFPGRKKVGLEEYQATLSKAAFLVSGIVPS</sequence>
<dbReference type="KEGG" id="cmt:CCM_05716"/>
<gene>
    <name evidence="1" type="ORF">CCM_05716</name>
</gene>